<feature type="domain" description="DUF1541" evidence="3">
    <location>
        <begin position="132"/>
        <end position="183"/>
    </location>
</feature>
<feature type="chain" id="PRO_5039251228" description="DUF1541 domain-containing protein" evidence="2">
    <location>
        <begin position="25"/>
        <end position="190"/>
    </location>
</feature>
<reference evidence="4 5" key="1">
    <citation type="submission" date="2016-08" db="EMBL/GenBank/DDBJ databases">
        <title>Complete genome sequence of Bacillus muralis G25-68, a strain with toxicity to nematodes.</title>
        <authorList>
            <person name="Zheng Z."/>
        </authorList>
    </citation>
    <scope>NUCLEOTIDE SEQUENCE [LARGE SCALE GENOMIC DNA]</scope>
    <source>
        <strain evidence="4 5">G25-68</strain>
    </source>
</reference>
<keyword evidence="5" id="KW-1185">Reference proteome</keyword>
<dbReference type="InterPro" id="IPR011438">
    <property type="entry name" value="DUF1541"/>
</dbReference>
<dbReference type="Pfam" id="PF07563">
    <property type="entry name" value="DUF1541"/>
    <property type="match status" value="2"/>
</dbReference>
<evidence type="ECO:0000313" key="4">
    <source>
        <dbReference type="EMBL" id="AOH53475.1"/>
    </source>
</evidence>
<dbReference type="OrthoDB" id="1701949at2"/>
<dbReference type="RefSeq" id="WP_064462041.1">
    <property type="nucleotide sequence ID" value="NZ_CP017080.1"/>
</dbReference>
<dbReference type="AlphaFoldDB" id="A0A1B3XJS9"/>
<proteinExistence type="predicted"/>
<feature type="compositionally biased region" description="Basic and acidic residues" evidence="1">
    <location>
        <begin position="29"/>
        <end position="50"/>
    </location>
</feature>
<sequence>MQNAKTKMPIVLALLAALILVLGACSNSENKDKEHKAENDHSEMDMDHSGSGEVPEGLTAAENPTYEVGSQVIINSGHMESMKGAKATIVGAYDTTAYSISYTPTTGGEKIENHKWIIQEEIKDAGEKTYEPGAEVKINSSHMKGMNGAVANIETAEKTTVYMVDFTPTSGGEKVKNHKWVTEGELSAAE</sequence>
<dbReference type="KEGG" id="bmur:ABE28_003855"/>
<evidence type="ECO:0000259" key="3">
    <source>
        <dbReference type="Pfam" id="PF07563"/>
    </source>
</evidence>
<dbReference type="STRING" id="264697.ABE28_003855"/>
<evidence type="ECO:0000313" key="5">
    <source>
        <dbReference type="Proteomes" id="UP000077926"/>
    </source>
</evidence>
<accession>A0A1B3XJS9</accession>
<dbReference type="PROSITE" id="PS51257">
    <property type="entry name" value="PROKAR_LIPOPROTEIN"/>
    <property type="match status" value="1"/>
</dbReference>
<name>A0A1B3XJS9_9BACI</name>
<feature type="domain" description="DUF1541" evidence="3">
    <location>
        <begin position="68"/>
        <end position="119"/>
    </location>
</feature>
<feature type="region of interest" description="Disordered" evidence="1">
    <location>
        <begin position="29"/>
        <end position="58"/>
    </location>
</feature>
<feature type="signal peptide" evidence="2">
    <location>
        <begin position="1"/>
        <end position="24"/>
    </location>
</feature>
<protein>
    <recommendedName>
        <fullName evidence="3">DUF1541 domain-containing protein</fullName>
    </recommendedName>
</protein>
<keyword evidence="2" id="KW-0732">Signal</keyword>
<dbReference type="EMBL" id="CP017080">
    <property type="protein sequence ID" value="AOH53475.1"/>
    <property type="molecule type" value="Genomic_DNA"/>
</dbReference>
<evidence type="ECO:0000256" key="1">
    <source>
        <dbReference type="SAM" id="MobiDB-lite"/>
    </source>
</evidence>
<evidence type="ECO:0000256" key="2">
    <source>
        <dbReference type="SAM" id="SignalP"/>
    </source>
</evidence>
<organism evidence="4 5">
    <name type="scientific">Peribacillus muralis</name>
    <dbReference type="NCBI Taxonomy" id="264697"/>
    <lineage>
        <taxon>Bacteria</taxon>
        <taxon>Bacillati</taxon>
        <taxon>Bacillota</taxon>
        <taxon>Bacilli</taxon>
        <taxon>Bacillales</taxon>
        <taxon>Bacillaceae</taxon>
        <taxon>Peribacillus</taxon>
    </lineage>
</organism>
<dbReference type="Proteomes" id="UP000077926">
    <property type="component" value="Chromosome"/>
</dbReference>
<dbReference type="Gene3D" id="2.30.30.1210">
    <property type="entry name" value="Domain of unknown function DUF1541"/>
    <property type="match status" value="1"/>
</dbReference>
<gene>
    <name evidence="4" type="ORF">ABE28_003855</name>
</gene>